<dbReference type="OrthoDB" id="511192at2"/>
<proteinExistence type="predicted"/>
<accession>A0A0I9TUW8</accession>
<dbReference type="PATRIC" id="fig|29311.18.peg.3280"/>
<gene>
    <name evidence="1" type="ORF">ABH38_10535</name>
</gene>
<sequence length="156" mass="17198">MCWICDRPGSTKDDYLDHLRATIRRRGWAVQYVESDRVPYAYTLGLTRHGLPEFLMTGISPQQAAQLLVGVARSAPGLRPPNPGERLSLSASTVVEVVEIEHPDAHMDSAIAIYGSKVTALQLVWADRHGRWPWAPGFNDGRSIQPVLGVRASPNS</sequence>
<dbReference type="STRING" id="1202450.B586_11410"/>
<evidence type="ECO:0000313" key="2">
    <source>
        <dbReference type="Proteomes" id="UP000036334"/>
    </source>
</evidence>
<name>A0A0I9TUW8_9MYCO</name>
<keyword evidence="2" id="KW-1185">Reference proteome</keyword>
<dbReference type="RefSeq" id="WP_047314118.1">
    <property type="nucleotide sequence ID" value="NZ_LDPQ01000004.1"/>
</dbReference>
<evidence type="ECO:0000313" key="1">
    <source>
        <dbReference type="EMBL" id="KLO36838.1"/>
    </source>
</evidence>
<comment type="caution">
    <text evidence="1">The sequence shown here is derived from an EMBL/GenBank/DDBJ whole genome shotgun (WGS) entry which is preliminary data.</text>
</comment>
<protein>
    <recommendedName>
        <fullName evidence="3">DUF4262 domain-containing protein</fullName>
    </recommendedName>
</protein>
<dbReference type="AlphaFoldDB" id="A0A0I9TUW8"/>
<reference evidence="1 2" key="1">
    <citation type="submission" date="2015-05" db="EMBL/GenBank/DDBJ databases">
        <title>Genome sequence of Mycobacterium haemophilum.</title>
        <authorList>
            <person name="Greninger A.L."/>
            <person name="Cunningham G."/>
            <person name="Miller S."/>
        </authorList>
    </citation>
    <scope>NUCLEOTIDE SEQUENCE [LARGE SCALE GENOMIC DNA]</scope>
    <source>
        <strain evidence="2">UC1</strain>
    </source>
</reference>
<organism evidence="1 2">
    <name type="scientific">Mycobacterium haemophilum</name>
    <dbReference type="NCBI Taxonomy" id="29311"/>
    <lineage>
        <taxon>Bacteria</taxon>
        <taxon>Bacillati</taxon>
        <taxon>Actinomycetota</taxon>
        <taxon>Actinomycetes</taxon>
        <taxon>Mycobacteriales</taxon>
        <taxon>Mycobacteriaceae</taxon>
        <taxon>Mycobacterium</taxon>
    </lineage>
</organism>
<dbReference type="EMBL" id="LDPR01000007">
    <property type="protein sequence ID" value="KLO36838.1"/>
    <property type="molecule type" value="Genomic_DNA"/>
</dbReference>
<dbReference type="Proteomes" id="UP000036334">
    <property type="component" value="Unassembled WGS sequence"/>
</dbReference>
<dbReference type="InterPro" id="IPR025358">
    <property type="entry name" value="DUF4262"/>
</dbReference>
<evidence type="ECO:0008006" key="3">
    <source>
        <dbReference type="Google" id="ProtNLM"/>
    </source>
</evidence>
<dbReference type="Pfam" id="PF14081">
    <property type="entry name" value="DUF4262"/>
    <property type="match status" value="1"/>
</dbReference>